<accession>A0A853CGC0</accession>
<feature type="signal peptide" evidence="2">
    <location>
        <begin position="1"/>
        <end position="17"/>
    </location>
</feature>
<protein>
    <recommendedName>
        <fullName evidence="5">Repeat domain-containing protein</fullName>
    </recommendedName>
</protein>
<keyword evidence="2" id="KW-0732">Signal</keyword>
<organism evidence="3 4">
    <name type="scientific">Petropleomorpha daqingensis</name>
    <dbReference type="NCBI Taxonomy" id="2026353"/>
    <lineage>
        <taxon>Bacteria</taxon>
        <taxon>Bacillati</taxon>
        <taxon>Actinomycetota</taxon>
        <taxon>Actinomycetes</taxon>
        <taxon>Geodermatophilales</taxon>
        <taxon>Geodermatophilaceae</taxon>
        <taxon>Petropleomorpha</taxon>
    </lineage>
</organism>
<dbReference type="InterPro" id="IPR028994">
    <property type="entry name" value="Integrin_alpha_N"/>
</dbReference>
<name>A0A853CGC0_9ACTN</name>
<feature type="chain" id="PRO_5039299978" description="Repeat domain-containing protein" evidence="2">
    <location>
        <begin position="18"/>
        <end position="256"/>
    </location>
</feature>
<sequence length="256" mass="24933">MRFARVAVSLLAPLVVAGCASSGGSSGASGTSSSSAPSSVSSASSSAPSSSAPAGGCTAKGATKPAGAVTKPTLDVDGDGKPDTLWIAKQPEADGGVPFGITTAAGGTFGTTIRSASPVARSVMVADVTGKGELIALASDNRQVLLYGISSCSFVPELNAGGQQYAFDLGFTGYGTGVGCVDANGDGTTDLVGLKYQPESNGAGTISRTIITLDGPQARNGATDTVTVTRASEADEAQSVGCGDVTLAEDGVTTGP</sequence>
<gene>
    <name evidence="3" type="ORF">GGQ55_003283</name>
</gene>
<dbReference type="AlphaFoldDB" id="A0A853CGC0"/>
<dbReference type="PROSITE" id="PS51257">
    <property type="entry name" value="PROKAR_LIPOPROTEIN"/>
    <property type="match status" value="1"/>
</dbReference>
<dbReference type="Proteomes" id="UP000541969">
    <property type="component" value="Unassembled WGS sequence"/>
</dbReference>
<dbReference type="EMBL" id="JACBZT010000001">
    <property type="protein sequence ID" value="NYJ07005.1"/>
    <property type="molecule type" value="Genomic_DNA"/>
</dbReference>
<feature type="compositionally biased region" description="Low complexity" evidence="1">
    <location>
        <begin position="23"/>
        <end position="59"/>
    </location>
</feature>
<evidence type="ECO:0008006" key="5">
    <source>
        <dbReference type="Google" id="ProtNLM"/>
    </source>
</evidence>
<evidence type="ECO:0000256" key="2">
    <source>
        <dbReference type="SAM" id="SignalP"/>
    </source>
</evidence>
<dbReference type="RefSeq" id="WP_179718520.1">
    <property type="nucleotide sequence ID" value="NZ_JACBZT010000001.1"/>
</dbReference>
<proteinExistence type="predicted"/>
<comment type="caution">
    <text evidence="3">The sequence shown here is derived from an EMBL/GenBank/DDBJ whole genome shotgun (WGS) entry which is preliminary data.</text>
</comment>
<evidence type="ECO:0000256" key="1">
    <source>
        <dbReference type="SAM" id="MobiDB-lite"/>
    </source>
</evidence>
<keyword evidence="4" id="KW-1185">Reference proteome</keyword>
<evidence type="ECO:0000313" key="3">
    <source>
        <dbReference type="EMBL" id="NYJ07005.1"/>
    </source>
</evidence>
<feature type="region of interest" description="Disordered" evidence="1">
    <location>
        <begin position="23"/>
        <end position="85"/>
    </location>
</feature>
<reference evidence="3 4" key="1">
    <citation type="submission" date="2020-07" db="EMBL/GenBank/DDBJ databases">
        <title>Sequencing the genomes of 1000 actinobacteria strains.</title>
        <authorList>
            <person name="Klenk H.-P."/>
        </authorList>
    </citation>
    <scope>NUCLEOTIDE SEQUENCE [LARGE SCALE GENOMIC DNA]</scope>
    <source>
        <strain evidence="3 4">DSM 104001</strain>
    </source>
</reference>
<dbReference type="SUPFAM" id="SSF69318">
    <property type="entry name" value="Integrin alpha N-terminal domain"/>
    <property type="match status" value="1"/>
</dbReference>
<evidence type="ECO:0000313" key="4">
    <source>
        <dbReference type="Proteomes" id="UP000541969"/>
    </source>
</evidence>